<dbReference type="Gene3D" id="3.90.1850.10">
    <property type="entry name" value="RNA-directed RNA polymerase lambda-3"/>
    <property type="match status" value="1"/>
</dbReference>
<dbReference type="EMBL" id="PP415833">
    <property type="protein sequence ID" value="WZL61382.1"/>
    <property type="molecule type" value="Genomic_RNA"/>
</dbReference>
<evidence type="ECO:0000313" key="1">
    <source>
        <dbReference type="EMBL" id="WZL61382.1"/>
    </source>
</evidence>
<sequence>MSNFVSLTRETLLDPISFERKILDSLRKNTTLDCGTGTLSRSLPDQIGVSILYLFIQHFHEIRLVISNELEIDVGGNEEQLLHHEYLRLLVSLAARCSGRALFYLVAAIPIEYPKPHPLDDVIGTPVVDSLSCDALIRGTKVDLSRWEHDCRLQAIRAKTKKDQYLPNFDVVELFKEEKKLTAIDTLSGRIRHGLQRCFRDSYKPRAGNMSQNLVQGLVAYRCSECVHYLDQKYNKRDHRLDGGNHICISHSGGVVVLVALMSPVHDFPFFFKLQGVVIHQEWTRCGANVPLVWWEVMELMSQTSTGSITSRMEWVLADFWVKRGADNLFGRTFINRDPFKNVREVILDRSDVLVYQVLGVTPVSTRGKWWSGTLTKVDESINAIMSEHPPTGNWCKHMTSGVTFNDRVARWVSVALQFWYGPMLYVTGATSLSLEQSAQVEVGSGPVLRNVVEEVNLDGTWFPVRHTYQDPIIQRIFLQEQEKLMRVPPIRGSLESKFLEEQTTNSSGIVDDVLAELKSELATKVGRENVHMITRVRQARIVDALIAIRDRFNNFESFKNGLDEIGKAGQRRQVNRRPRVIQMVRTCQQLIGFLVRLALKNLYSESRFASVGKNVGDVRDMLIALQISAEPGLKSSNDVKGMDMSTKKPQVDFNFELASMAFSGAINPGLSCFFYHCVEKGNRVTVSVRHGHEVESRQYTLCEYLICLGRKAFESRREFVDGFFQEHVETSAMGFPSGWYPTSDNHNEIGIATLEFIEHTLEELNLDEFGLRPSQVKINGAVAGDDQVLGVEIIGHTSSQVSKEVGQRVIDRLVDIMGRFGYTCDPSVSQHSAEFLKQVGVCGAPELFPSRLLLWTAERGDTANSHLIGQIQVQNAMLQEKVSRSPNSEGWLDYMIAGALTLGSATVFRNVEGIITRRVFVQGAGTGLAAGGKKVCYPGTVRRWCSGVKWSMTSLRGTSETFLVIPRFLWYVNHVQGIPPPPFRGILGGRFPGGSQYTIRSLSIFWAVLNALRKTVVEKDVIEDVTRRLSGPAGERVRDDMRRILRHLGYHDIAFQSNEALITIALSEVDRMPLDLEWFFRTDLLDRLNVCCGIFLSGELPLVHRDRIAKKERVFREWQETGNSLLDRGKHDRSYEAYEILRGRYGIEVPYAMVYFNRAGARIEQALEQVSTIVQERLEEDVDIVGLTQKDVSWERYRELFYCAWYDVVGNGGTKALRHPVILESGWGHVIPPDSEISWLVNACGLPDPGEDSKSGLSYRLSDELKLPGSVDLYVKYGKRCLRESRESYDLFLDAVGLSSQEGRRLEQYIKLQGQIYNMIPFAHNPRQTFFFNVTASGVSGHNLLLHDYRSIRKPTQMFRCMLFTSTIAMYPGMIRPHQLKSTVGGEVKVTGIETPQYNLVFSNALTAYLARVPRIRA</sequence>
<organism evidence="1">
    <name type="scientific">Calla Lily Valley virus</name>
    <dbReference type="NCBI Taxonomy" id="3139873"/>
    <lineage>
        <taxon>Viruses</taxon>
        <taxon>Riboviria</taxon>
    </lineage>
</organism>
<protein>
    <submittedName>
        <fullName evidence="1">VP1 protein</fullName>
    </submittedName>
</protein>
<proteinExistence type="predicted"/>
<dbReference type="Pfam" id="PF22212">
    <property type="entry name" value="CPV_RdRP_pol_dom"/>
    <property type="match status" value="1"/>
</dbReference>
<reference evidence="1" key="1">
    <citation type="submission" date="2024-02" db="EMBL/GenBank/DDBJ databases">
        <authorList>
            <person name="Martyn C."/>
            <person name="Kistler A.L."/>
        </authorList>
    </citation>
    <scope>NUCLEOTIDE SEQUENCE</scope>
    <source>
        <strain evidence="1">CA009</strain>
    </source>
</reference>
<name>A0AAN0LIP2_9VIRU</name>
<accession>A0AAN0LIP2</accession>